<feature type="compositionally biased region" description="Polar residues" evidence="3">
    <location>
        <begin position="133"/>
        <end position="142"/>
    </location>
</feature>
<evidence type="ECO:0000256" key="3">
    <source>
        <dbReference type="SAM" id="MobiDB-lite"/>
    </source>
</evidence>
<dbReference type="CDD" id="cd11889">
    <property type="entry name" value="SH3_Cyk3p-like"/>
    <property type="match status" value="1"/>
</dbReference>
<protein>
    <submittedName>
        <fullName evidence="5">Putative sh3-domain cyk3</fullName>
    </submittedName>
</protein>
<dbReference type="PROSITE" id="PS50002">
    <property type="entry name" value="SH3"/>
    <property type="match status" value="1"/>
</dbReference>
<keyword evidence="1 2" id="KW-0728">SH3 domain</keyword>
<evidence type="ECO:0000313" key="5">
    <source>
        <dbReference type="EMBL" id="RGP65170.1"/>
    </source>
</evidence>
<gene>
    <name evidence="5" type="ORF">FSPOR_7560</name>
</gene>
<proteinExistence type="predicted"/>
<dbReference type="SMART" id="SM00326">
    <property type="entry name" value="SH3"/>
    <property type="match status" value="1"/>
</dbReference>
<dbReference type="Pfam" id="PF07653">
    <property type="entry name" value="SH3_2"/>
    <property type="match status" value="1"/>
</dbReference>
<comment type="caution">
    <text evidence="5">The sequence shown here is derived from an EMBL/GenBank/DDBJ whole genome shotgun (WGS) entry which is preliminary data.</text>
</comment>
<dbReference type="InterPro" id="IPR036028">
    <property type="entry name" value="SH3-like_dom_sf"/>
</dbReference>
<feature type="domain" description="SH3" evidence="4">
    <location>
        <begin position="11"/>
        <end position="73"/>
    </location>
</feature>
<feature type="compositionally biased region" description="Basic and acidic residues" evidence="3">
    <location>
        <begin position="120"/>
        <end position="132"/>
    </location>
</feature>
<dbReference type="Gene3D" id="2.30.30.40">
    <property type="entry name" value="SH3 Domains"/>
    <property type="match status" value="1"/>
</dbReference>
<organism evidence="5 6">
    <name type="scientific">Fusarium sporotrichioides</name>
    <dbReference type="NCBI Taxonomy" id="5514"/>
    <lineage>
        <taxon>Eukaryota</taxon>
        <taxon>Fungi</taxon>
        <taxon>Dikarya</taxon>
        <taxon>Ascomycota</taxon>
        <taxon>Pezizomycotina</taxon>
        <taxon>Sordariomycetes</taxon>
        <taxon>Hypocreomycetidae</taxon>
        <taxon>Hypocreales</taxon>
        <taxon>Nectriaceae</taxon>
        <taxon>Fusarium</taxon>
    </lineage>
</organism>
<keyword evidence="6" id="KW-1185">Reference proteome</keyword>
<feature type="non-terminal residue" evidence="5">
    <location>
        <position position="259"/>
    </location>
</feature>
<feature type="compositionally biased region" description="Low complexity" evidence="3">
    <location>
        <begin position="81"/>
        <end position="97"/>
    </location>
</feature>
<dbReference type="SUPFAM" id="SSF50044">
    <property type="entry name" value="SH3-domain"/>
    <property type="match status" value="1"/>
</dbReference>
<evidence type="ECO:0000256" key="1">
    <source>
        <dbReference type="ARBA" id="ARBA00022443"/>
    </source>
</evidence>
<dbReference type="Proteomes" id="UP000266152">
    <property type="component" value="Unassembled WGS sequence"/>
</dbReference>
<sequence length="259" mass="28267">MPPAAPPLPSRFPCWCRAVYSWGGESKRDLGFIEGDLIECLNAGDGSWWVGRLYRDRRTVGSFPSNFVELLPSQFRPTTKSVPTPASNNPSSAPSKSRTFRKPFEAYAKAPHYTSAKQPEVFKETPKPKERQNSGASFAPSTHENERGPSPAPPRHDHRAPSPAPSHNYGSRAPSPAPPMHNYHSRAPSPAPPMQSYHSRAPSPAPPMHNYQSRAPSPAPPMHNYQSRGPSPAPPPHSYGARGPSPAPPMHHSQGYAGR</sequence>
<accession>A0A395RYD7</accession>
<evidence type="ECO:0000313" key="6">
    <source>
        <dbReference type="Proteomes" id="UP000266152"/>
    </source>
</evidence>
<dbReference type="InterPro" id="IPR001452">
    <property type="entry name" value="SH3_domain"/>
</dbReference>
<feature type="region of interest" description="Disordered" evidence="3">
    <location>
        <begin position="76"/>
        <end position="259"/>
    </location>
</feature>
<reference evidence="5 6" key="1">
    <citation type="journal article" date="2018" name="PLoS Pathog.">
        <title>Evolution of structural diversity of trichothecenes, a family of toxins produced by plant pathogenic and entomopathogenic fungi.</title>
        <authorList>
            <person name="Proctor R.H."/>
            <person name="McCormick S.P."/>
            <person name="Kim H.S."/>
            <person name="Cardoza R.E."/>
            <person name="Stanley A.M."/>
            <person name="Lindo L."/>
            <person name="Kelly A."/>
            <person name="Brown D.W."/>
            <person name="Lee T."/>
            <person name="Vaughan M.M."/>
            <person name="Alexander N.J."/>
            <person name="Busman M."/>
            <person name="Gutierrez S."/>
        </authorList>
    </citation>
    <scope>NUCLEOTIDE SEQUENCE [LARGE SCALE GENOMIC DNA]</scope>
    <source>
        <strain evidence="5 6">NRRL 3299</strain>
    </source>
</reference>
<dbReference type="InterPro" id="IPR035553">
    <property type="entry name" value="Cyk3_SH3"/>
</dbReference>
<dbReference type="STRING" id="5514.A0A395RYD7"/>
<dbReference type="EMBL" id="PXOF01000107">
    <property type="protein sequence ID" value="RGP65170.1"/>
    <property type="molecule type" value="Genomic_DNA"/>
</dbReference>
<name>A0A395RYD7_FUSSP</name>
<dbReference type="FunFam" id="2.30.30.40:FF:000168">
    <property type="entry name" value="SH3 domain protein (Cyk3)"/>
    <property type="match status" value="1"/>
</dbReference>
<evidence type="ECO:0000256" key="2">
    <source>
        <dbReference type="PROSITE-ProRule" id="PRU00192"/>
    </source>
</evidence>
<evidence type="ECO:0000259" key="4">
    <source>
        <dbReference type="PROSITE" id="PS50002"/>
    </source>
</evidence>
<dbReference type="AlphaFoldDB" id="A0A395RYD7"/>